<evidence type="ECO:0000256" key="6">
    <source>
        <dbReference type="ARBA" id="ARBA00011889"/>
    </source>
</evidence>
<dbReference type="InterPro" id="IPR036320">
    <property type="entry name" value="Glycosyl_Trfase_fam3_N_dom_sf"/>
</dbReference>
<evidence type="ECO:0000256" key="7">
    <source>
        <dbReference type="ARBA" id="ARBA00014680"/>
    </source>
</evidence>
<dbReference type="PANTHER" id="PTHR10515:SF0">
    <property type="entry name" value="THYMIDINE PHOSPHORYLASE"/>
    <property type="match status" value="1"/>
</dbReference>
<dbReference type="NCBIfam" id="NF004490">
    <property type="entry name" value="PRK05820.1"/>
    <property type="match status" value="1"/>
</dbReference>
<dbReference type="InterPro" id="IPR018090">
    <property type="entry name" value="Pyrmidine_PPas_bac/euk"/>
</dbReference>
<keyword evidence="15" id="KW-1185">Reference proteome</keyword>
<comment type="similarity">
    <text evidence="4">Belongs to the thymidine/pyrimidine-nucleoside phosphorylase family.</text>
</comment>
<dbReference type="InterPro" id="IPR036566">
    <property type="entry name" value="PYNP-like_C_sf"/>
</dbReference>
<dbReference type="SUPFAM" id="SSF47648">
    <property type="entry name" value="Nucleoside phosphorylase/phosphoribosyltransferase N-terminal domain"/>
    <property type="match status" value="1"/>
</dbReference>
<dbReference type="Pfam" id="PF07831">
    <property type="entry name" value="PYNP_C"/>
    <property type="match status" value="1"/>
</dbReference>
<comment type="cofactor">
    <cofactor evidence="2">
        <name>K(+)</name>
        <dbReference type="ChEBI" id="CHEBI:29103"/>
    </cofactor>
</comment>
<dbReference type="RefSeq" id="WP_052216688.1">
    <property type="nucleotide sequence ID" value="NZ_LGTE01000002.1"/>
</dbReference>
<dbReference type="SUPFAM" id="SSF54680">
    <property type="entry name" value="Pyrimidine nucleoside phosphorylase C-terminal domain"/>
    <property type="match status" value="1"/>
</dbReference>
<comment type="catalytic activity">
    <reaction evidence="12">
        <text>thymidine + phosphate = 2-deoxy-alpha-D-ribose 1-phosphate + thymine</text>
        <dbReference type="Rhea" id="RHEA:16037"/>
        <dbReference type="ChEBI" id="CHEBI:17748"/>
        <dbReference type="ChEBI" id="CHEBI:17821"/>
        <dbReference type="ChEBI" id="CHEBI:43474"/>
        <dbReference type="ChEBI" id="CHEBI:57259"/>
        <dbReference type="EC" id="2.4.2.2"/>
    </reaction>
</comment>
<evidence type="ECO:0000313" key="14">
    <source>
        <dbReference type="EMBL" id="KNZ70776.1"/>
    </source>
</evidence>
<dbReference type="GO" id="GO:0006213">
    <property type="term" value="P:pyrimidine nucleoside metabolic process"/>
    <property type="evidence" value="ECO:0007669"/>
    <property type="project" value="InterPro"/>
</dbReference>
<dbReference type="PIRSF" id="PIRSF000478">
    <property type="entry name" value="TP_PyNP"/>
    <property type="match status" value="1"/>
</dbReference>
<keyword evidence="10" id="KW-0479">Metal-binding</keyword>
<evidence type="ECO:0000256" key="8">
    <source>
        <dbReference type="ARBA" id="ARBA00022676"/>
    </source>
</evidence>
<dbReference type="GO" id="GO:0009032">
    <property type="term" value="F:thymidine phosphorylase activity"/>
    <property type="evidence" value="ECO:0007669"/>
    <property type="project" value="TreeGrafter"/>
</dbReference>
<dbReference type="EMBL" id="LGTE01000002">
    <property type="protein sequence ID" value="KNZ70776.1"/>
    <property type="molecule type" value="Genomic_DNA"/>
</dbReference>
<evidence type="ECO:0000256" key="11">
    <source>
        <dbReference type="ARBA" id="ARBA00048453"/>
    </source>
</evidence>
<comment type="catalytic activity">
    <reaction evidence="11">
        <text>uridine + phosphate = alpha-D-ribose 1-phosphate + uracil</text>
        <dbReference type="Rhea" id="RHEA:24388"/>
        <dbReference type="ChEBI" id="CHEBI:16704"/>
        <dbReference type="ChEBI" id="CHEBI:17568"/>
        <dbReference type="ChEBI" id="CHEBI:43474"/>
        <dbReference type="ChEBI" id="CHEBI:57720"/>
        <dbReference type="EC" id="2.4.2.2"/>
    </reaction>
</comment>
<evidence type="ECO:0000313" key="15">
    <source>
        <dbReference type="Proteomes" id="UP000037175"/>
    </source>
</evidence>
<dbReference type="GO" id="GO:0005829">
    <property type="term" value="C:cytosol"/>
    <property type="evidence" value="ECO:0007669"/>
    <property type="project" value="TreeGrafter"/>
</dbReference>
<dbReference type="InterPro" id="IPR035902">
    <property type="entry name" value="Nuc_phospho_transferase"/>
</dbReference>
<dbReference type="FunFam" id="3.40.1030.10:FF:000003">
    <property type="entry name" value="Pyrimidine-nucleoside phosphorylase"/>
    <property type="match status" value="1"/>
</dbReference>
<dbReference type="Proteomes" id="UP000037175">
    <property type="component" value="Unassembled WGS sequence"/>
</dbReference>
<dbReference type="GO" id="GO:0004645">
    <property type="term" value="F:1,4-alpha-oligoglucan phosphorylase activity"/>
    <property type="evidence" value="ECO:0007669"/>
    <property type="project" value="InterPro"/>
</dbReference>
<comment type="caution">
    <text evidence="14">The sequence shown here is derived from an EMBL/GenBank/DDBJ whole genome shotgun (WGS) entry which is preliminary data.</text>
</comment>
<comment type="subunit">
    <text evidence="5">Homodimer.</text>
</comment>
<feature type="domain" description="Pyrimidine nucleoside phosphorylase C-terminal" evidence="13">
    <location>
        <begin position="345"/>
        <end position="419"/>
    </location>
</feature>
<dbReference type="PROSITE" id="PS00647">
    <property type="entry name" value="THYMID_PHOSPHORYLASE"/>
    <property type="match status" value="1"/>
</dbReference>
<keyword evidence="8" id="KW-0328">Glycosyltransferase</keyword>
<gene>
    <name evidence="14" type="ORF">Tfer_0455</name>
</gene>
<dbReference type="Gene3D" id="1.20.970.10">
    <property type="entry name" value="Transferase, Pyrimidine Nucleoside Phosphorylase, Chain C"/>
    <property type="match status" value="1"/>
</dbReference>
<evidence type="ECO:0000256" key="1">
    <source>
        <dbReference type="ARBA" id="ARBA00001066"/>
    </source>
</evidence>
<dbReference type="Gene3D" id="3.40.1030.10">
    <property type="entry name" value="Nucleoside phosphorylase/phosphoribosyltransferase catalytic domain"/>
    <property type="match status" value="1"/>
</dbReference>
<evidence type="ECO:0000256" key="9">
    <source>
        <dbReference type="ARBA" id="ARBA00022679"/>
    </source>
</evidence>
<evidence type="ECO:0000256" key="2">
    <source>
        <dbReference type="ARBA" id="ARBA00001958"/>
    </source>
</evidence>
<dbReference type="Pfam" id="PF00591">
    <property type="entry name" value="Glycos_transf_3"/>
    <property type="match status" value="1"/>
</dbReference>
<organism evidence="14 15">
    <name type="scientific">Thermincola ferriacetica</name>
    <dbReference type="NCBI Taxonomy" id="281456"/>
    <lineage>
        <taxon>Bacteria</taxon>
        <taxon>Bacillati</taxon>
        <taxon>Bacillota</taxon>
        <taxon>Clostridia</taxon>
        <taxon>Eubacteriales</taxon>
        <taxon>Thermincolaceae</taxon>
        <taxon>Thermincola</taxon>
    </lineage>
</organism>
<comment type="catalytic activity">
    <reaction evidence="1">
        <text>2'-deoxyuridine + phosphate = 2-deoxy-alpha-D-ribose 1-phosphate + uracil</text>
        <dbReference type="Rhea" id="RHEA:22824"/>
        <dbReference type="ChEBI" id="CHEBI:16450"/>
        <dbReference type="ChEBI" id="CHEBI:17568"/>
        <dbReference type="ChEBI" id="CHEBI:43474"/>
        <dbReference type="ChEBI" id="CHEBI:57259"/>
        <dbReference type="EC" id="2.4.2.2"/>
    </reaction>
</comment>
<protein>
    <recommendedName>
        <fullName evidence="7">Pyrimidine-nucleoside phosphorylase</fullName>
        <ecNumber evidence="6">2.4.2.2</ecNumber>
    </recommendedName>
</protein>
<dbReference type="InterPro" id="IPR017459">
    <property type="entry name" value="Glycosyl_Trfase_fam3_N_dom"/>
</dbReference>
<dbReference type="PANTHER" id="PTHR10515">
    <property type="entry name" value="THYMIDINE PHOSPHORYLASE"/>
    <property type="match status" value="1"/>
</dbReference>
<dbReference type="InterPro" id="IPR000053">
    <property type="entry name" value="Thymidine/pyrmidine_PPase"/>
</dbReference>
<dbReference type="AlphaFoldDB" id="A0A0L6W5N3"/>
<evidence type="ECO:0000259" key="13">
    <source>
        <dbReference type="SMART" id="SM00941"/>
    </source>
</evidence>
<dbReference type="Pfam" id="PF02885">
    <property type="entry name" value="Glycos_trans_3N"/>
    <property type="match status" value="1"/>
</dbReference>
<dbReference type="NCBIfam" id="NF004747">
    <property type="entry name" value="PRK06078.1"/>
    <property type="match status" value="1"/>
</dbReference>
<sequence>MRAYDIILKKRNGQELSTEEINFLIEGYMSGKVADYQMSAWAMTVFFRGMTERETADLTMAMVRSGEQVNLSPIEGIKVDKHSTGGVGDKTTLVLGPLVAAAGVPVAKMSGRGLGHTGGTIDKLESIPGFQTGIKKEQFFNNVNQIKIAVAGQTGNLTPADKKLYALRDVTATVDSIPLIASSIMSKKIAAGADAIVLDVKTGCGAFMKTEEDAFKLAATMVGIGAKVGRKTTAVVTDMDQPLGNTVGNALEVKEAILTLKDKGPADLTELCYTLGSRMLVLGGRANTYDEGRKILEELLKSGAALSKLKELVEAQGGDGTVIENEELLPEAKYSLPLKAAADGYVYAINAEQVGIAAMVLGAGRETKEDVIDPAVGIIINKKRGEEVKSGEILATIYYNDEHRARDAERILLAAYTIKNEKPLDRPLIFGYVDETGSYRI</sequence>
<dbReference type="FunFam" id="1.20.970.10:FF:000002">
    <property type="entry name" value="Pyrimidine-nucleoside phosphorylase"/>
    <property type="match status" value="1"/>
</dbReference>
<dbReference type="PATRIC" id="fig|281456.6.peg.483"/>
<dbReference type="SUPFAM" id="SSF52418">
    <property type="entry name" value="Nucleoside phosphorylase/phosphoribosyltransferase catalytic domain"/>
    <property type="match status" value="1"/>
</dbReference>
<accession>A0A0L6W5N3</accession>
<keyword evidence="9" id="KW-0808">Transferase</keyword>
<comment type="function">
    <text evidence="3">Catalyzes phosphorolysis of the pyrimidine nucleosides uridine, thymidine and 2'-deoxyuridine with the formation of the corresponding pyrimidine base and ribose-1-phosphate.</text>
</comment>
<proteinExistence type="inferred from homology"/>
<dbReference type="GO" id="GO:0006206">
    <property type="term" value="P:pyrimidine nucleobase metabolic process"/>
    <property type="evidence" value="ECO:0007669"/>
    <property type="project" value="InterPro"/>
</dbReference>
<dbReference type="SMART" id="SM00941">
    <property type="entry name" value="PYNP_C"/>
    <property type="match status" value="1"/>
</dbReference>
<dbReference type="EC" id="2.4.2.2" evidence="6"/>
<dbReference type="InterPro" id="IPR013102">
    <property type="entry name" value="PYNP_C"/>
</dbReference>
<dbReference type="InterPro" id="IPR000312">
    <property type="entry name" value="Glycosyl_Trfase_fam3"/>
</dbReference>
<evidence type="ECO:0000256" key="10">
    <source>
        <dbReference type="ARBA" id="ARBA00022723"/>
    </source>
</evidence>
<dbReference type="InterPro" id="IPR017872">
    <property type="entry name" value="Pyrmidine_PPase_CS"/>
</dbReference>
<dbReference type="GO" id="GO:0046872">
    <property type="term" value="F:metal ion binding"/>
    <property type="evidence" value="ECO:0007669"/>
    <property type="project" value="UniProtKB-KW"/>
</dbReference>
<evidence type="ECO:0000256" key="12">
    <source>
        <dbReference type="ARBA" id="ARBA00048525"/>
    </source>
</evidence>
<dbReference type="NCBIfam" id="TIGR02644">
    <property type="entry name" value="Y_phosphoryl"/>
    <property type="match status" value="1"/>
</dbReference>
<reference evidence="15" key="1">
    <citation type="submission" date="2015-07" db="EMBL/GenBank/DDBJ databases">
        <title>Complete Genome of Thermincola ferriacetica strain Z-0001T.</title>
        <authorList>
            <person name="Lusk B."/>
            <person name="Badalamenti J.P."/>
            <person name="Parameswaran P."/>
            <person name="Bond D.R."/>
            <person name="Torres C.I."/>
        </authorList>
    </citation>
    <scope>NUCLEOTIDE SEQUENCE [LARGE SCALE GENOMIC DNA]</scope>
    <source>
        <strain evidence="15">Z-0001</strain>
    </source>
</reference>
<dbReference type="Gene3D" id="3.90.1170.30">
    <property type="entry name" value="Pyrimidine nucleoside phosphorylase-like, C-terminal domain"/>
    <property type="match status" value="1"/>
</dbReference>
<evidence type="ECO:0000256" key="3">
    <source>
        <dbReference type="ARBA" id="ARBA00003877"/>
    </source>
</evidence>
<evidence type="ECO:0000256" key="4">
    <source>
        <dbReference type="ARBA" id="ARBA00006915"/>
    </source>
</evidence>
<evidence type="ECO:0000256" key="5">
    <source>
        <dbReference type="ARBA" id="ARBA00011738"/>
    </source>
</evidence>
<name>A0A0L6W5N3_9FIRM</name>